<dbReference type="InterPro" id="IPR004147">
    <property type="entry name" value="ABC1_dom"/>
</dbReference>
<dbReference type="InterPro" id="IPR011009">
    <property type="entry name" value="Kinase-like_dom_sf"/>
</dbReference>
<dbReference type="InterPro" id="IPR029071">
    <property type="entry name" value="Ubiquitin-like_domsf"/>
</dbReference>
<evidence type="ECO:0000259" key="3">
    <source>
        <dbReference type="PROSITE" id="PS50053"/>
    </source>
</evidence>
<dbReference type="PANTHER" id="PTHR10566">
    <property type="entry name" value="CHAPERONE-ACTIVITY OF BC1 COMPLEX CABC1 -RELATED"/>
    <property type="match status" value="1"/>
</dbReference>
<feature type="domain" description="Ubiquitin-like" evidence="3">
    <location>
        <begin position="785"/>
        <end position="839"/>
    </location>
</feature>
<accession>A0AAW1SC78</accession>
<dbReference type="PANTHER" id="PTHR10566:SF118">
    <property type="entry name" value="PROTEIN KINASE DOMAIN-CONTAINING PROTEIN"/>
    <property type="match status" value="1"/>
</dbReference>
<reference evidence="4 5" key="1">
    <citation type="journal article" date="2024" name="Nat. Commun.">
        <title>Phylogenomics reveals the evolutionary origins of lichenization in chlorophyte algae.</title>
        <authorList>
            <person name="Puginier C."/>
            <person name="Libourel C."/>
            <person name="Otte J."/>
            <person name="Skaloud P."/>
            <person name="Haon M."/>
            <person name="Grisel S."/>
            <person name="Petersen M."/>
            <person name="Berrin J.G."/>
            <person name="Delaux P.M."/>
            <person name="Dal Grande F."/>
            <person name="Keller J."/>
        </authorList>
    </citation>
    <scope>NUCLEOTIDE SEQUENCE [LARGE SCALE GENOMIC DNA]</scope>
    <source>
        <strain evidence="4 5">SAG 245.80</strain>
    </source>
</reference>
<name>A0AAW1SC78_9CHLO</name>
<organism evidence="4 5">
    <name type="scientific">Elliptochloris bilobata</name>
    <dbReference type="NCBI Taxonomy" id="381761"/>
    <lineage>
        <taxon>Eukaryota</taxon>
        <taxon>Viridiplantae</taxon>
        <taxon>Chlorophyta</taxon>
        <taxon>core chlorophytes</taxon>
        <taxon>Trebouxiophyceae</taxon>
        <taxon>Trebouxiophyceae incertae sedis</taxon>
        <taxon>Elliptochloris clade</taxon>
        <taxon>Elliptochloris</taxon>
    </lineage>
</organism>
<dbReference type="SUPFAM" id="SSF54236">
    <property type="entry name" value="Ubiquitin-like"/>
    <property type="match status" value="1"/>
</dbReference>
<evidence type="ECO:0000313" key="4">
    <source>
        <dbReference type="EMBL" id="KAK9843544.1"/>
    </source>
</evidence>
<dbReference type="Pfam" id="PF03109">
    <property type="entry name" value="ABC1"/>
    <property type="match status" value="1"/>
</dbReference>
<sequence length="839" mass="89369">MDVPDAWSGAALQQRLQDAVQAAADSASSLASSLAAAAATPALAAAACAATAYAASLQDAGLGGYSQSTVALMAGGIIALALASSSRGPSYEAMQQTEQLPWDWDAAEVAAYWRRRPVAVATRTVQVLSAAAAVGAGLGSDYVLGRLQANARSRAAQVRGAIERLGPAYVKIAQAVSTRVDILSPAYLVEIERLQDRVPPFPTELALASMEAAWGRPASQVFARISPNPVAAASLGQVYRGLLAPSYGGAEVAVKVQRPDVRRGVGLDLYLMHGLAGLLRRLPQVKSDWVGLINEWAGRFFQELDYEREAASAAVFAAQMADLPGITVPDVLPELTSHTVLTTAWVEGEKLSESSAGDVRQLCTTLLNCYLIQLLETGLLHADPHPGNLIRTPEGRICILDFGLMTEVPPERAQALVEYIAHLSVEDFEAVVMHDLPALGFIPPGAPDPVASGLVAPLGSILRQLSQGGGAAGINIDDITVELDKLTRNYPFQVPAYFALILRAFSVIEGIALRVDPSYSIVKECFPYIARRLLTDNHPRTRRALHQLLYADKARLSISRLQRLTRGFSTFSVAGLQPTDGSSGSPGLGSQPLVSQPARDALRLVLSSEGSYLQEVLVNELVAAVSSLQRLALSNFARRVLGSAPAALASGAVAALGPWRRLLLPLPTPLELLSQLAPAVEPDAEDAEALALLREVAALLDAAPAPAMAGERGRQALATLQELAPMLPELAPGLGHTGELFVRTLVQRSAMRLASDVAPNRERARGRGASQHTLGRVGSTLRQPSEDDTIGDLKKLVAAQTGTRPEKIRIQKWYNVYKDHITLADYEIHDGMGLELYYN</sequence>
<gene>
    <name evidence="4" type="ORF">WJX81_008125</name>
</gene>
<dbReference type="Gene3D" id="3.10.20.90">
    <property type="entry name" value="Phosphatidylinositol 3-kinase Catalytic Subunit, Chain A, domain 1"/>
    <property type="match status" value="1"/>
</dbReference>
<dbReference type="AlphaFoldDB" id="A0AAW1SC78"/>
<keyword evidence="5" id="KW-1185">Reference proteome</keyword>
<dbReference type="InterPro" id="IPR050154">
    <property type="entry name" value="UbiB_kinase"/>
</dbReference>
<proteinExistence type="inferred from homology"/>
<evidence type="ECO:0000256" key="2">
    <source>
        <dbReference type="SAM" id="MobiDB-lite"/>
    </source>
</evidence>
<dbReference type="EMBL" id="JALJOU010000006">
    <property type="protein sequence ID" value="KAK9843544.1"/>
    <property type="molecule type" value="Genomic_DNA"/>
</dbReference>
<feature type="region of interest" description="Disordered" evidence="2">
    <location>
        <begin position="756"/>
        <end position="785"/>
    </location>
</feature>
<evidence type="ECO:0000313" key="5">
    <source>
        <dbReference type="Proteomes" id="UP001445335"/>
    </source>
</evidence>
<dbReference type="CDD" id="cd01791">
    <property type="entry name" value="Ubl_UBL5"/>
    <property type="match status" value="1"/>
</dbReference>
<evidence type="ECO:0000256" key="1">
    <source>
        <dbReference type="ARBA" id="ARBA00009670"/>
    </source>
</evidence>
<comment type="similarity">
    <text evidence="1">Belongs to the protein kinase superfamily. ADCK protein kinase family.</text>
</comment>
<protein>
    <recommendedName>
        <fullName evidence="3">Ubiquitin-like domain-containing protein</fullName>
    </recommendedName>
</protein>
<dbReference type="PROSITE" id="PS50053">
    <property type="entry name" value="UBIQUITIN_2"/>
    <property type="match status" value="1"/>
</dbReference>
<dbReference type="Proteomes" id="UP001445335">
    <property type="component" value="Unassembled WGS sequence"/>
</dbReference>
<dbReference type="InterPro" id="IPR000626">
    <property type="entry name" value="Ubiquitin-like_dom"/>
</dbReference>
<comment type="caution">
    <text evidence="4">The sequence shown here is derived from an EMBL/GenBank/DDBJ whole genome shotgun (WGS) entry which is preliminary data.</text>
</comment>
<dbReference type="CDD" id="cd05121">
    <property type="entry name" value="ABC1_ADCK3-like"/>
    <property type="match status" value="1"/>
</dbReference>
<dbReference type="SUPFAM" id="SSF56112">
    <property type="entry name" value="Protein kinase-like (PK-like)"/>
    <property type="match status" value="1"/>
</dbReference>